<name>A0A3Q7YCV7_CICAR</name>
<dbReference type="GO" id="GO:0006353">
    <property type="term" value="P:DNA-templated transcription termination"/>
    <property type="evidence" value="ECO:0007669"/>
    <property type="project" value="UniProtKB-KW"/>
</dbReference>
<comment type="similarity">
    <text evidence="1">Belongs to the mTERF family.</text>
</comment>
<dbReference type="InterPro" id="IPR038538">
    <property type="entry name" value="MTERF_sf"/>
</dbReference>
<organism evidence="4 5">
    <name type="scientific">Cicer arietinum</name>
    <name type="common">Chickpea</name>
    <name type="synonym">Garbanzo</name>
    <dbReference type="NCBI Taxonomy" id="3827"/>
    <lineage>
        <taxon>Eukaryota</taxon>
        <taxon>Viridiplantae</taxon>
        <taxon>Streptophyta</taxon>
        <taxon>Embryophyta</taxon>
        <taxon>Tracheophyta</taxon>
        <taxon>Spermatophyta</taxon>
        <taxon>Magnoliopsida</taxon>
        <taxon>eudicotyledons</taxon>
        <taxon>Gunneridae</taxon>
        <taxon>Pentapetalae</taxon>
        <taxon>rosids</taxon>
        <taxon>fabids</taxon>
        <taxon>Fabales</taxon>
        <taxon>Fabaceae</taxon>
        <taxon>Papilionoideae</taxon>
        <taxon>50 kb inversion clade</taxon>
        <taxon>NPAAA clade</taxon>
        <taxon>Hologalegina</taxon>
        <taxon>IRL clade</taxon>
        <taxon>Cicereae</taxon>
        <taxon>Cicer</taxon>
    </lineage>
</organism>
<dbReference type="GO" id="GO:0003676">
    <property type="term" value="F:nucleic acid binding"/>
    <property type="evidence" value="ECO:0007669"/>
    <property type="project" value="InterPro"/>
</dbReference>
<dbReference type="STRING" id="3827.A0A3Q7YCV7"/>
<dbReference type="SMART" id="SM00733">
    <property type="entry name" value="Mterf"/>
    <property type="match status" value="5"/>
</dbReference>
<dbReference type="PANTHER" id="PTHR13068">
    <property type="entry name" value="CGI-12 PROTEIN-RELATED"/>
    <property type="match status" value="1"/>
</dbReference>
<dbReference type="OrthoDB" id="764594at2759"/>
<keyword evidence="2" id="KW-0805">Transcription regulation</keyword>
<keyword evidence="2" id="KW-0806">Transcription termination</keyword>
<dbReference type="PaxDb" id="3827-XP_004491084.1"/>
<sequence>MGTLSLLHNLNVFFLSPQNPILSHHSSPSPPLSLKPLTFHCSKSSHIPALSPSTPLRIPRTIRIEARRALMDYLHFTRNYTFIHAEFVTNNSPHFINSLISKINLNKNGDVFRSIRKYLRYNPINEFEPFLESLGINQSELQSILPSRTVFLSDDTLLSDNFRCLYNHGVPRNRIGKIYTQAREVFRFENGVLAKKFQDYQGLGLSKSTVIKLFVCCPLLLVGDDVDSVFVAVLDWLNRIGIESEWIAHCMSCSKNYSWKTMLDSIEFLHQVGYSEKQMYTLFKEDPKLLLDGFGKKMYLLLARLIKSGVEVNVISSCFIEHPSILSSKCVENVMNVISFLYNIRMEQDDIACVLSKYMHVLSKHSIKGHKTVCKELGIGKAELCQIIKDDPLEFIRLASKPEQKGTRRDYNEDPRRYLEKTTFLLKLGYLENSEEMEEAVKVFKGRGDELQERFDCLVEAGLDYNRVVEMIKRVPVILNLKRTLIQKKIDFLINVLGYPIECLLGYPTYFCHDLDKITARFSMYEWLKTRNAINPELNLSSIVSSNEKRFVKYFVNVHPEGPAIWQSITSLSNKDKK</sequence>
<evidence type="ECO:0000313" key="4">
    <source>
        <dbReference type="Proteomes" id="UP000087171"/>
    </source>
</evidence>
<keyword evidence="2" id="KW-0804">Transcription</keyword>
<protein>
    <submittedName>
        <fullName evidence="5">Transcription termination factor MTEF18, mitochondrial</fullName>
    </submittedName>
</protein>
<dbReference type="PANTHER" id="PTHR13068:SF103">
    <property type="entry name" value="MITOCHONDRIAL TRANSCRIPTION TERMINATION FACTOR FAMILY PROTEIN"/>
    <property type="match status" value="1"/>
</dbReference>
<dbReference type="Pfam" id="PF02536">
    <property type="entry name" value="mTERF"/>
    <property type="match status" value="3"/>
</dbReference>
<evidence type="ECO:0000256" key="3">
    <source>
        <dbReference type="ARBA" id="ARBA00022946"/>
    </source>
</evidence>
<reference evidence="4" key="1">
    <citation type="journal article" date="2013" name="Nat. Biotechnol.">
        <title>Draft genome sequence of chickpea (Cicer arietinum) provides a resource for trait improvement.</title>
        <authorList>
            <person name="Varshney R.K."/>
            <person name="Song C."/>
            <person name="Saxena R.K."/>
            <person name="Azam S."/>
            <person name="Yu S."/>
            <person name="Sharpe A.G."/>
            <person name="Cannon S."/>
            <person name="Baek J."/>
            <person name="Rosen B.D."/>
            <person name="Tar'an B."/>
            <person name="Millan T."/>
            <person name="Zhang X."/>
            <person name="Ramsay L.D."/>
            <person name="Iwata A."/>
            <person name="Wang Y."/>
            <person name="Nelson W."/>
            <person name="Farmer A.D."/>
            <person name="Gaur P.M."/>
            <person name="Soderlund C."/>
            <person name="Penmetsa R.V."/>
            <person name="Xu C."/>
            <person name="Bharti A.K."/>
            <person name="He W."/>
            <person name="Winter P."/>
            <person name="Zhao S."/>
            <person name="Hane J.K."/>
            <person name="Carrasquilla-Garcia N."/>
            <person name="Condie J.A."/>
            <person name="Upadhyaya H.D."/>
            <person name="Luo M.C."/>
            <person name="Thudi M."/>
            <person name="Gowda C.L."/>
            <person name="Singh N.P."/>
            <person name="Lichtenzveig J."/>
            <person name="Gali K.K."/>
            <person name="Rubio J."/>
            <person name="Nadarajan N."/>
            <person name="Dolezel J."/>
            <person name="Bansal K.C."/>
            <person name="Xu X."/>
            <person name="Edwards D."/>
            <person name="Zhang G."/>
            <person name="Kahl G."/>
            <person name="Gil J."/>
            <person name="Singh K.B."/>
            <person name="Datta S.K."/>
            <person name="Jackson S.A."/>
            <person name="Wang J."/>
            <person name="Cook D.R."/>
        </authorList>
    </citation>
    <scope>NUCLEOTIDE SEQUENCE [LARGE SCALE GENOMIC DNA]</scope>
    <source>
        <strain evidence="4">cv. CDC Frontier</strain>
    </source>
</reference>
<keyword evidence="4" id="KW-1185">Reference proteome</keyword>
<dbReference type="Proteomes" id="UP000087171">
    <property type="component" value="Chromosome Ca2"/>
</dbReference>
<dbReference type="KEGG" id="cam:101508297"/>
<proteinExistence type="inferred from homology"/>
<dbReference type="RefSeq" id="XP_027187770.1">
    <property type="nucleotide sequence ID" value="XM_027331969.1"/>
</dbReference>
<dbReference type="AlphaFoldDB" id="A0A3Q7YCV7"/>
<gene>
    <name evidence="5" type="primary">LOC101508297</name>
</gene>
<reference evidence="5" key="2">
    <citation type="submission" date="2025-08" db="UniProtKB">
        <authorList>
            <consortium name="RefSeq"/>
        </authorList>
    </citation>
    <scope>IDENTIFICATION</scope>
    <source>
        <tissue evidence="5">Etiolated seedlings</tissue>
    </source>
</reference>
<evidence type="ECO:0000256" key="1">
    <source>
        <dbReference type="ARBA" id="ARBA00007692"/>
    </source>
</evidence>
<keyword evidence="3" id="KW-0809">Transit peptide</keyword>
<accession>A0A3Q7YCV7</accession>
<dbReference type="Gene3D" id="1.25.70.10">
    <property type="entry name" value="Transcription termination factor 3, mitochondrial"/>
    <property type="match status" value="2"/>
</dbReference>
<evidence type="ECO:0000256" key="2">
    <source>
        <dbReference type="ARBA" id="ARBA00022472"/>
    </source>
</evidence>
<dbReference type="GeneID" id="101508297"/>
<dbReference type="InterPro" id="IPR003690">
    <property type="entry name" value="MTERF"/>
</dbReference>
<evidence type="ECO:0000313" key="5">
    <source>
        <dbReference type="RefSeq" id="XP_027187770.1"/>
    </source>
</evidence>